<reference evidence="8" key="1">
    <citation type="journal article" date="2021" name="Front. Plant Sci.">
        <title>Chromosome-Scale Genome Assembly for Chinese Sour Jujube and Insights Into Its Genome Evolution and Domestication Signature.</title>
        <authorList>
            <person name="Shen L.-Y."/>
            <person name="Luo H."/>
            <person name="Wang X.-L."/>
            <person name="Wang X.-M."/>
            <person name="Qiu X.-J."/>
            <person name="Liu H."/>
            <person name="Zhou S.-S."/>
            <person name="Jia K.-H."/>
            <person name="Nie S."/>
            <person name="Bao Y.-T."/>
            <person name="Zhang R.-G."/>
            <person name="Yun Q.-Z."/>
            <person name="Chai Y.-H."/>
            <person name="Lu J.-Y."/>
            <person name="Li Y."/>
            <person name="Zhao S.-W."/>
            <person name="Mao J.-F."/>
            <person name="Jia S.-G."/>
            <person name="Mao Y.-M."/>
        </authorList>
    </citation>
    <scope>NUCLEOTIDE SEQUENCE</scope>
    <source>
        <strain evidence="8">AT0</strain>
        <tissue evidence="8">Leaf</tissue>
    </source>
</reference>
<proteinExistence type="predicted"/>
<accession>A0A978VIN6</accession>
<evidence type="ECO:0000259" key="6">
    <source>
        <dbReference type="PROSITE" id="PS50927"/>
    </source>
</evidence>
<dbReference type="Proteomes" id="UP000813462">
    <property type="component" value="Unassembled WGS sequence"/>
</dbReference>
<dbReference type="PROSITE" id="PS50948">
    <property type="entry name" value="PAN"/>
    <property type="match status" value="1"/>
</dbReference>
<keyword evidence="5" id="KW-1133">Transmembrane helix</keyword>
<keyword evidence="5" id="KW-0472">Membrane</keyword>
<feature type="compositionally biased region" description="Low complexity" evidence="4">
    <location>
        <begin position="572"/>
        <end position="602"/>
    </location>
</feature>
<dbReference type="Gene3D" id="1.10.510.10">
    <property type="entry name" value="Transferase(Phosphotransferase) domain 1"/>
    <property type="match status" value="1"/>
</dbReference>
<evidence type="ECO:0000313" key="9">
    <source>
        <dbReference type="Proteomes" id="UP000813462"/>
    </source>
</evidence>
<gene>
    <name evidence="8" type="ORF">FEM48_Zijuj04G0078300</name>
</gene>
<dbReference type="PROSITE" id="PS50927">
    <property type="entry name" value="BULB_LECTIN"/>
    <property type="match status" value="1"/>
</dbReference>
<dbReference type="SMART" id="SM00108">
    <property type="entry name" value="B_lectin"/>
    <property type="match status" value="1"/>
</dbReference>
<dbReference type="PANTHER" id="PTHR32444:SF247">
    <property type="entry name" value="OS01G0958200 PROTEIN"/>
    <property type="match status" value="1"/>
</dbReference>
<keyword evidence="3" id="KW-0325">Glycoprotein</keyword>
<dbReference type="InterPro" id="IPR000858">
    <property type="entry name" value="S_locus_glycoprot_dom"/>
</dbReference>
<dbReference type="AlphaFoldDB" id="A0A978VIN6"/>
<sequence>MAGEKREKDSQNGRMADLLRENRRGSFLHEEEKDGEGESLVSSLSWLWFHMMRKYAMDMMKDNPRFMLAVLFLCLFLKTHICHGADRISGNQTLTVSDRFSSVLRISDGNLVLFNESQIQIWSTNVSSSGSSSVQAVLEDNGNLVLKEGSNNSRRILWESFDHPAHTWLPGSKLGYNNITKKNQRLISWRTSEDPAPGLFSLELDTSDNSYKILWNGSVQYWTSGPWNENTKIFDRVPEMRLNYIYDFHFVSNNTEKYFTYSVKDNSTTSRFLMDVSGQIKQQNWLGNGWNLFWSQPRQQCEVYAYCGAYGNCNEESLPFCNCVTGFEPKSQSNWDIEDYSVGCRRKTPLQSCGNNSTSGGGNGERDKFLQLTSMSLPNQSLSAGSAAQCESTCLNNCSCTAYSLDDNDCLIWIGDFLDLEQLSEDDRTGKTFHVRLAASELPNPKKKNGVVIGVAVGSAVGISVFLCLIVFQSEDGKVKFFPTWAASVIIDGGDVLSLLDPSLERNADVEEITRVCRVACWCIQDDENRRPTMGQIVQILEGVIDVNLPPVPRSLQVFVDDQENVIFYTESSSSQSSQTRSNTSTASSQAKSTTSSKNSLS</sequence>
<dbReference type="InterPro" id="IPR036426">
    <property type="entry name" value="Bulb-type_lectin_dom_sf"/>
</dbReference>
<feature type="region of interest" description="Disordered" evidence="4">
    <location>
        <begin position="1"/>
        <end position="21"/>
    </location>
</feature>
<feature type="region of interest" description="Disordered" evidence="4">
    <location>
        <begin position="571"/>
        <end position="602"/>
    </location>
</feature>
<dbReference type="GO" id="GO:0048544">
    <property type="term" value="P:recognition of pollen"/>
    <property type="evidence" value="ECO:0007669"/>
    <property type="project" value="InterPro"/>
</dbReference>
<comment type="caution">
    <text evidence="8">The sequence shown here is derived from an EMBL/GenBank/DDBJ whole genome shotgun (WGS) entry which is preliminary data.</text>
</comment>
<evidence type="ECO:0000259" key="7">
    <source>
        <dbReference type="PROSITE" id="PS50948"/>
    </source>
</evidence>
<dbReference type="CDD" id="cd01098">
    <property type="entry name" value="PAN_AP_plant"/>
    <property type="match status" value="1"/>
</dbReference>
<dbReference type="Pfam" id="PF08276">
    <property type="entry name" value="PAN_2"/>
    <property type="match status" value="1"/>
</dbReference>
<name>A0A978VIN6_ZIZJJ</name>
<dbReference type="PANTHER" id="PTHR32444">
    <property type="entry name" value="BULB-TYPE LECTIN DOMAIN-CONTAINING PROTEIN"/>
    <property type="match status" value="1"/>
</dbReference>
<evidence type="ECO:0000313" key="8">
    <source>
        <dbReference type="EMBL" id="KAH7532955.1"/>
    </source>
</evidence>
<dbReference type="EMBL" id="JAEACU010000004">
    <property type="protein sequence ID" value="KAH7532955.1"/>
    <property type="molecule type" value="Genomic_DNA"/>
</dbReference>
<evidence type="ECO:0000256" key="2">
    <source>
        <dbReference type="ARBA" id="ARBA00023157"/>
    </source>
</evidence>
<dbReference type="Pfam" id="PF00954">
    <property type="entry name" value="S_locus_glycop"/>
    <property type="match status" value="1"/>
</dbReference>
<organism evidence="8 9">
    <name type="scientific">Ziziphus jujuba var. spinosa</name>
    <dbReference type="NCBI Taxonomy" id="714518"/>
    <lineage>
        <taxon>Eukaryota</taxon>
        <taxon>Viridiplantae</taxon>
        <taxon>Streptophyta</taxon>
        <taxon>Embryophyta</taxon>
        <taxon>Tracheophyta</taxon>
        <taxon>Spermatophyta</taxon>
        <taxon>Magnoliopsida</taxon>
        <taxon>eudicotyledons</taxon>
        <taxon>Gunneridae</taxon>
        <taxon>Pentapetalae</taxon>
        <taxon>rosids</taxon>
        <taxon>fabids</taxon>
        <taxon>Rosales</taxon>
        <taxon>Rhamnaceae</taxon>
        <taxon>Paliureae</taxon>
        <taxon>Ziziphus</taxon>
    </lineage>
</organism>
<dbReference type="SUPFAM" id="SSF51110">
    <property type="entry name" value="alpha-D-mannose-specific plant lectins"/>
    <property type="match status" value="1"/>
</dbReference>
<keyword evidence="5" id="KW-0812">Transmembrane</keyword>
<protein>
    <recommendedName>
        <fullName evidence="10">G-type lectin S-receptor-like serine/threonine-protein kinase At2g19130</fullName>
    </recommendedName>
</protein>
<dbReference type="Gene3D" id="2.90.10.10">
    <property type="entry name" value="Bulb-type lectin domain"/>
    <property type="match status" value="1"/>
</dbReference>
<evidence type="ECO:0000256" key="5">
    <source>
        <dbReference type="SAM" id="Phobius"/>
    </source>
</evidence>
<keyword evidence="1" id="KW-0732">Signal</keyword>
<feature type="domain" description="Apple" evidence="7">
    <location>
        <begin position="353"/>
        <end position="438"/>
    </location>
</feature>
<dbReference type="Pfam" id="PF01453">
    <property type="entry name" value="B_lectin"/>
    <property type="match status" value="1"/>
</dbReference>
<dbReference type="InterPro" id="IPR001480">
    <property type="entry name" value="Bulb-type_lectin_dom"/>
</dbReference>
<feature type="domain" description="Bulb-type lectin" evidence="6">
    <location>
        <begin position="25"/>
        <end position="159"/>
    </location>
</feature>
<dbReference type="SMART" id="SM00473">
    <property type="entry name" value="PAN_AP"/>
    <property type="match status" value="1"/>
</dbReference>
<evidence type="ECO:0000256" key="4">
    <source>
        <dbReference type="SAM" id="MobiDB-lite"/>
    </source>
</evidence>
<evidence type="ECO:0000256" key="1">
    <source>
        <dbReference type="ARBA" id="ARBA00022729"/>
    </source>
</evidence>
<dbReference type="InterPro" id="IPR003609">
    <property type="entry name" value="Pan_app"/>
</dbReference>
<feature type="transmembrane region" description="Helical" evidence="5">
    <location>
        <begin position="451"/>
        <end position="472"/>
    </location>
</feature>
<keyword evidence="2" id="KW-1015">Disulfide bond</keyword>
<evidence type="ECO:0000256" key="3">
    <source>
        <dbReference type="ARBA" id="ARBA00023180"/>
    </source>
</evidence>
<evidence type="ECO:0008006" key="10">
    <source>
        <dbReference type="Google" id="ProtNLM"/>
    </source>
</evidence>